<name>A0A7S0AWC7_9STRA</name>
<feature type="region of interest" description="Disordered" evidence="1">
    <location>
        <begin position="1"/>
        <end position="20"/>
    </location>
</feature>
<protein>
    <submittedName>
        <fullName evidence="2">Uncharacterized protein</fullName>
    </submittedName>
</protein>
<feature type="region of interest" description="Disordered" evidence="1">
    <location>
        <begin position="339"/>
        <end position="379"/>
    </location>
</feature>
<feature type="compositionally biased region" description="Low complexity" evidence="1">
    <location>
        <begin position="1"/>
        <end position="18"/>
    </location>
</feature>
<gene>
    <name evidence="2" type="ORF">MPOL1434_LOCUS8393</name>
</gene>
<evidence type="ECO:0000256" key="1">
    <source>
        <dbReference type="SAM" id="MobiDB-lite"/>
    </source>
</evidence>
<accession>A0A7S0AWC7</accession>
<sequence>MVTIATSTSKTPSTCSSTGLRRLLEKNRRSNPSHRSVSDDRALAKSNSTCSFSTASTTSSSTSSLLSMSSASMISNPRMEKRVVGASSCSEEIADTSYQRCYFYNGGEDADVHANDSMRGIVEEVEATTSPTCSSTCPINDGKDTAKTTVTRRRVRFNETVAIGSIPQLVEYSPAELESMYYSNLEENNLRAEAKYIVKSIRMARMQEATGRSTAASARILEDDGSDGDGEYCPRGLENYLRTREEKRERKAEAKDLAYSVLLAQEEQWDALFAAAADEDEDEDNAPTSFTEDDLEAAQNAIAMESVTRSRRSRAAAIEMALQDEEDVRQMILEEDRERRARLDAQQQQEEEQESTEQAHPKPARGKATRRMSSAASTIASKVVRRASLSVNRRRTASVVVTTTAAAGGSARATCA</sequence>
<organism evidence="2">
    <name type="scientific">Minutocellus polymorphus</name>
    <dbReference type="NCBI Taxonomy" id="265543"/>
    <lineage>
        <taxon>Eukaryota</taxon>
        <taxon>Sar</taxon>
        <taxon>Stramenopiles</taxon>
        <taxon>Ochrophyta</taxon>
        <taxon>Bacillariophyta</taxon>
        <taxon>Mediophyceae</taxon>
        <taxon>Cymatosirophycidae</taxon>
        <taxon>Cymatosirales</taxon>
        <taxon>Cymatosiraceae</taxon>
        <taxon>Minutocellus</taxon>
    </lineage>
</organism>
<evidence type="ECO:0000313" key="2">
    <source>
        <dbReference type="EMBL" id="CAD8375259.1"/>
    </source>
</evidence>
<dbReference type="EMBL" id="HBEJ01014311">
    <property type="protein sequence ID" value="CAD8375259.1"/>
    <property type="molecule type" value="Transcribed_RNA"/>
</dbReference>
<proteinExistence type="predicted"/>
<reference evidence="2" key="1">
    <citation type="submission" date="2021-01" db="EMBL/GenBank/DDBJ databases">
        <authorList>
            <person name="Corre E."/>
            <person name="Pelletier E."/>
            <person name="Niang G."/>
            <person name="Scheremetjew M."/>
            <person name="Finn R."/>
            <person name="Kale V."/>
            <person name="Holt S."/>
            <person name="Cochrane G."/>
            <person name="Meng A."/>
            <person name="Brown T."/>
            <person name="Cohen L."/>
        </authorList>
    </citation>
    <scope>NUCLEOTIDE SEQUENCE</scope>
    <source>
        <strain evidence="2">CCMP3303</strain>
    </source>
</reference>
<dbReference type="AlphaFoldDB" id="A0A7S0AWC7"/>